<keyword evidence="4 8" id="KW-0862">Zinc</keyword>
<dbReference type="GO" id="GO:0003723">
    <property type="term" value="F:RNA binding"/>
    <property type="evidence" value="ECO:0007669"/>
    <property type="project" value="UniProtKB-UniRule"/>
</dbReference>
<evidence type="ECO:0000256" key="4">
    <source>
        <dbReference type="ARBA" id="ARBA00022833"/>
    </source>
</evidence>
<dbReference type="Pfam" id="PF04339">
    <property type="entry name" value="FemAB_like"/>
    <property type="match status" value="1"/>
</dbReference>
<dbReference type="GO" id="GO:0008270">
    <property type="term" value="F:zinc ion binding"/>
    <property type="evidence" value="ECO:0007669"/>
    <property type="project" value="UniProtKB-KW"/>
</dbReference>
<dbReference type="SMART" id="SM00356">
    <property type="entry name" value="ZnF_C3H1"/>
    <property type="match status" value="2"/>
</dbReference>
<gene>
    <name evidence="12" type="ORF">CDL15_Pgr027624</name>
</gene>
<dbReference type="InterPro" id="IPR009145">
    <property type="entry name" value="U2AF_small"/>
</dbReference>
<dbReference type="InterPro" id="IPR016181">
    <property type="entry name" value="Acyl_CoA_acyltransferase"/>
</dbReference>
<dbReference type="SUPFAM" id="SSF55729">
    <property type="entry name" value="Acyl-CoA N-acyltransferases (Nat)"/>
    <property type="match status" value="1"/>
</dbReference>
<proteinExistence type="predicted"/>
<dbReference type="PRINTS" id="PR01848">
    <property type="entry name" value="U2AUXFACTOR"/>
</dbReference>
<dbReference type="GO" id="GO:0089701">
    <property type="term" value="C:U2AF complex"/>
    <property type="evidence" value="ECO:0007669"/>
    <property type="project" value="InterPro"/>
</dbReference>
<dbReference type="SMART" id="SM00361">
    <property type="entry name" value="RRM_1"/>
    <property type="match status" value="1"/>
</dbReference>
<feature type="compositionally biased region" description="Basic residues" evidence="9">
    <location>
        <begin position="504"/>
        <end position="517"/>
    </location>
</feature>
<dbReference type="Proteomes" id="UP000197138">
    <property type="component" value="Unassembled WGS sequence"/>
</dbReference>
<evidence type="ECO:0000256" key="6">
    <source>
        <dbReference type="ARBA" id="ARBA00023125"/>
    </source>
</evidence>
<feature type="compositionally biased region" description="Polar residues" evidence="9">
    <location>
        <begin position="901"/>
        <end position="914"/>
    </location>
</feature>
<accession>A0A218XIS2</accession>
<keyword evidence="6" id="KW-0238">DNA-binding</keyword>
<dbReference type="Gene3D" id="3.30.70.330">
    <property type="match status" value="1"/>
</dbReference>
<evidence type="ECO:0000256" key="3">
    <source>
        <dbReference type="ARBA" id="ARBA00022771"/>
    </source>
</evidence>
<feature type="region of interest" description="Disordered" evidence="9">
    <location>
        <begin position="897"/>
        <end position="1121"/>
    </location>
</feature>
<dbReference type="EMBL" id="MTKT01001287">
    <property type="protein sequence ID" value="OWM84837.1"/>
    <property type="molecule type" value="Genomic_DNA"/>
</dbReference>
<dbReference type="FunFam" id="3.30.70.330:FF:000318">
    <property type="entry name" value="Zinc finger CCCH domain-containing protein 5"/>
    <property type="match status" value="1"/>
</dbReference>
<feature type="compositionally biased region" description="Basic and acidic residues" evidence="9">
    <location>
        <begin position="1110"/>
        <end position="1121"/>
    </location>
</feature>
<dbReference type="SUPFAM" id="SSF54928">
    <property type="entry name" value="RNA-binding domain, RBD"/>
    <property type="match status" value="1"/>
</dbReference>
<evidence type="ECO:0000259" key="10">
    <source>
        <dbReference type="PROSITE" id="PS50102"/>
    </source>
</evidence>
<dbReference type="Gene3D" id="3.40.630.30">
    <property type="match status" value="1"/>
</dbReference>
<feature type="compositionally biased region" description="Basic and acidic residues" evidence="9">
    <location>
        <begin position="518"/>
        <end position="597"/>
    </location>
</feature>
<feature type="compositionally biased region" description="Basic and acidic residues" evidence="9">
    <location>
        <begin position="1065"/>
        <end position="1076"/>
    </location>
</feature>
<sequence length="1121" mass="129760">MAVAAVSYCKPSPFLGRLSSRLGKPPPQLCTEKPSLTSRVYALFWRSRKPAEPQEVSLSLGDFTLTTSDALDVSARKSEPKRILLSIVSSISEVSSDEWDACALDATGPERSNPFLFHGFLSSLEEAGCAVKETGWMPRHIIAKDDSENVLGVVPLYLKSHSYGEFVFDHSWADAYYSYGSRYYPKFQCCVPFTPVTGPRILLRDSLYKDQVFDIIISTLKDLAAKSQVSSVHITFSSEDEWYSLKERGFLPRIGMQYHWRNRNYKSFDDFLMDMKQSKRKNIRQERKKAKHWDTFYTFYRNTTDNKWGTPYLTREFFHSMGSKMGDKVLLVIAEEGDELVAGALNLIGGDTIYGRLWGCHPKAYYPSLHFEACYYQAIEAAIELNLNTVEAGAQGEHKIQRGYLPVKTYSSHYLPDEGFRNAIGDFVMREATQVELVMKLIRESGPFKEEFRLSLAFGMSELITGEYEEAGGGGGEGVEEDRTCDGEKQQLGAESMGSASSRKEKRKAAKKMKRKQLRMEAAVREREEEEAKMNDPDELRRMEEAEREEEERRERERREFEERERAWLEAMEKKRKEEEEGEEEERRRKALEESQRLQEVGNGNEQEEEDGDWEYIEEGPAEIIWQGNEIIVKKKRVKVPKKDATLQRLKEDADRPTSNPLPPQSEAFADCRNSSLPSAQQILENVAQQVPNFGTEQDKAHCPFHLKTGACRFGQRCSRVHFYPDVSCTLLIRNMYNGPGLAWEQDEGLEHTDEEVERSYEEFYEDVHTEFLKFGEIVNFKVCRNGSFHLRGNVYIHYKSLDSAVLAYQSINGRFFASKQVNCEYVNVTRWKVAICGEYMRSRYKTCSHGTACNFIHCFRNPGGDYEWADWDKPPPRYWVKNMVALFGHSEEHGFERSTLESSGPSRNSNLTDVDSKRNQSQRSRSRETGSGRYHRNRGGENGFEISRSSEEYDIYDKKQRKRTNGERKNEDKLSPRYSHRSNRRSGCDSDGDHLPSDKDVEKHHQERESSKWHKVSELKGDYGDTRRRAHKADPDWNRSDSDVDRERRDRSHGSSKSRKKVKREGSRERTRDSESPVDDCDRDNYHRRRRRSSRSSWSDSNSYGDQTIDLHDRWDPGDE</sequence>
<evidence type="ECO:0008006" key="14">
    <source>
        <dbReference type="Google" id="ProtNLM"/>
    </source>
</evidence>
<dbReference type="PROSITE" id="PS50103">
    <property type="entry name" value="ZF_C3H1"/>
    <property type="match status" value="2"/>
</dbReference>
<keyword evidence="2" id="KW-0677">Repeat</keyword>
<feature type="compositionally biased region" description="Basic and acidic residues" evidence="9">
    <location>
        <begin position="949"/>
        <end position="976"/>
    </location>
</feature>
<feature type="zinc finger region" description="C3H1-type" evidence="8">
    <location>
        <begin position="831"/>
        <end position="861"/>
    </location>
</feature>
<organism evidence="12 13">
    <name type="scientific">Punica granatum</name>
    <name type="common">Pomegranate</name>
    <dbReference type="NCBI Taxonomy" id="22663"/>
    <lineage>
        <taxon>Eukaryota</taxon>
        <taxon>Viridiplantae</taxon>
        <taxon>Streptophyta</taxon>
        <taxon>Embryophyta</taxon>
        <taxon>Tracheophyta</taxon>
        <taxon>Spermatophyta</taxon>
        <taxon>Magnoliopsida</taxon>
        <taxon>eudicotyledons</taxon>
        <taxon>Gunneridae</taxon>
        <taxon>Pentapetalae</taxon>
        <taxon>rosids</taxon>
        <taxon>malvids</taxon>
        <taxon>Myrtales</taxon>
        <taxon>Lythraceae</taxon>
        <taxon>Punica</taxon>
    </lineage>
</organism>
<dbReference type="InterPro" id="IPR003954">
    <property type="entry name" value="RRM_euk-type"/>
</dbReference>
<dbReference type="InterPro" id="IPR007434">
    <property type="entry name" value="FemAB-like"/>
</dbReference>
<feature type="region of interest" description="Disordered" evidence="9">
    <location>
        <begin position="490"/>
        <end position="612"/>
    </location>
</feature>
<comment type="caution">
    <text evidence="12">The sequence shown here is derived from an EMBL/GenBank/DDBJ whole genome shotgun (WGS) entry which is preliminary data.</text>
</comment>
<dbReference type="PANTHER" id="PTHR47017">
    <property type="entry name" value="ACYL-COA"/>
    <property type="match status" value="1"/>
</dbReference>
<evidence type="ECO:0000256" key="5">
    <source>
        <dbReference type="ARBA" id="ARBA00022884"/>
    </source>
</evidence>
<dbReference type="InterPro" id="IPR012677">
    <property type="entry name" value="Nucleotide-bd_a/b_plait_sf"/>
</dbReference>
<feature type="domain" description="C3H1-type" evidence="11">
    <location>
        <begin position="831"/>
        <end position="861"/>
    </location>
</feature>
<dbReference type="Pfam" id="PF00642">
    <property type="entry name" value="zf-CCCH"/>
    <property type="match status" value="1"/>
</dbReference>
<feature type="compositionally biased region" description="Basic residues" evidence="9">
    <location>
        <begin position="1055"/>
        <end position="1064"/>
    </location>
</feature>
<dbReference type="InterPro" id="IPR035979">
    <property type="entry name" value="RBD_domain_sf"/>
</dbReference>
<name>A0A218XIS2_PUNGR</name>
<keyword evidence="1 8" id="KW-0479">Metal-binding</keyword>
<keyword evidence="3 8" id="KW-0863">Zinc-finger</keyword>
<keyword evidence="5 7" id="KW-0694">RNA-binding</keyword>
<feature type="domain" description="RRM" evidence="10">
    <location>
        <begin position="729"/>
        <end position="829"/>
    </location>
</feature>
<dbReference type="PROSITE" id="PS50102">
    <property type="entry name" value="RRM"/>
    <property type="match status" value="1"/>
</dbReference>
<evidence type="ECO:0000256" key="8">
    <source>
        <dbReference type="PROSITE-ProRule" id="PRU00723"/>
    </source>
</evidence>
<dbReference type="InterPro" id="IPR000504">
    <property type="entry name" value="RRM_dom"/>
</dbReference>
<evidence type="ECO:0000256" key="7">
    <source>
        <dbReference type="PROSITE-ProRule" id="PRU00176"/>
    </source>
</evidence>
<feature type="zinc finger region" description="C3H1-type" evidence="8">
    <location>
        <begin position="697"/>
        <end position="725"/>
    </location>
</feature>
<feature type="domain" description="C3H1-type" evidence="11">
    <location>
        <begin position="697"/>
        <end position="725"/>
    </location>
</feature>
<dbReference type="GO" id="GO:0000398">
    <property type="term" value="P:mRNA splicing, via spliceosome"/>
    <property type="evidence" value="ECO:0007669"/>
    <property type="project" value="InterPro"/>
</dbReference>
<dbReference type="CDD" id="cd12540">
    <property type="entry name" value="RRM_U2AFBPL"/>
    <property type="match status" value="1"/>
</dbReference>
<dbReference type="PANTHER" id="PTHR47017:SF1">
    <property type="entry name" value="ACYL-COA"/>
    <property type="match status" value="1"/>
</dbReference>
<evidence type="ECO:0000259" key="11">
    <source>
        <dbReference type="PROSITE" id="PS50103"/>
    </source>
</evidence>
<evidence type="ECO:0000313" key="13">
    <source>
        <dbReference type="Proteomes" id="UP000197138"/>
    </source>
</evidence>
<evidence type="ECO:0000313" key="12">
    <source>
        <dbReference type="EMBL" id="OWM84837.1"/>
    </source>
</evidence>
<dbReference type="AlphaFoldDB" id="A0A218XIS2"/>
<reference evidence="13" key="1">
    <citation type="journal article" date="2017" name="Plant J.">
        <title>The pomegranate (Punica granatum L.) genome and the genomics of punicalagin biosynthesis.</title>
        <authorList>
            <person name="Qin G."/>
            <person name="Xu C."/>
            <person name="Ming R."/>
            <person name="Tang H."/>
            <person name="Guyot R."/>
            <person name="Kramer E.M."/>
            <person name="Hu Y."/>
            <person name="Yi X."/>
            <person name="Qi Y."/>
            <person name="Xu X."/>
            <person name="Gao Z."/>
            <person name="Pan H."/>
            <person name="Jian J."/>
            <person name="Tian Y."/>
            <person name="Yue Z."/>
            <person name="Xu Y."/>
        </authorList>
    </citation>
    <scope>NUCLEOTIDE SEQUENCE [LARGE SCALE GENOMIC DNA]</scope>
    <source>
        <strain evidence="13">cv. Dabenzi</strain>
    </source>
</reference>
<protein>
    <recommendedName>
        <fullName evidence="14">Zinc finger CCCH domain-containing protein 5</fullName>
    </recommendedName>
</protein>
<dbReference type="InterPro" id="IPR000571">
    <property type="entry name" value="Znf_CCCH"/>
</dbReference>
<evidence type="ECO:0000256" key="9">
    <source>
        <dbReference type="SAM" id="MobiDB-lite"/>
    </source>
</evidence>
<evidence type="ECO:0000256" key="2">
    <source>
        <dbReference type="ARBA" id="ARBA00022737"/>
    </source>
</evidence>
<feature type="compositionally biased region" description="Basic and acidic residues" evidence="9">
    <location>
        <begin position="987"/>
        <end position="1054"/>
    </location>
</feature>
<dbReference type="GO" id="GO:0003677">
    <property type="term" value="F:DNA binding"/>
    <property type="evidence" value="ECO:0007669"/>
    <property type="project" value="UniProtKB-KW"/>
</dbReference>
<evidence type="ECO:0000256" key="1">
    <source>
        <dbReference type="ARBA" id="ARBA00022723"/>
    </source>
</evidence>